<name>A0A4T2BPR1_9MICO</name>
<evidence type="ECO:0000313" key="2">
    <source>
        <dbReference type="Proteomes" id="UP000306192"/>
    </source>
</evidence>
<organism evidence="1 2">
    <name type="scientific">Subtercola vilae</name>
    <dbReference type="NCBI Taxonomy" id="2056433"/>
    <lineage>
        <taxon>Bacteria</taxon>
        <taxon>Bacillati</taxon>
        <taxon>Actinomycetota</taxon>
        <taxon>Actinomycetes</taxon>
        <taxon>Micrococcales</taxon>
        <taxon>Microbacteriaceae</taxon>
        <taxon>Subtercola</taxon>
    </lineage>
</organism>
<accession>A0A4T2BPR1</accession>
<reference evidence="1 2" key="1">
    <citation type="journal article" date="2019" name="Microorganisms">
        <title>Systematic Affiliation and Genome Analysis of Subtercola vilae DB165(T) with Particular Emphasis on Cold Adaptation of an Isolate from a High-Altitude Cold Volcano Lake.</title>
        <authorList>
            <person name="Villalobos A.S."/>
            <person name="Wiese J."/>
            <person name="Imhoff J.F."/>
            <person name="Dorador C."/>
            <person name="Keller A."/>
            <person name="Hentschel U."/>
        </authorList>
    </citation>
    <scope>NUCLEOTIDE SEQUENCE [LARGE SCALE GENOMIC DNA]</scope>
    <source>
        <strain evidence="1 2">DB165</strain>
    </source>
</reference>
<protein>
    <submittedName>
        <fullName evidence="1">Uncharacterized protein</fullName>
    </submittedName>
</protein>
<proteinExistence type="predicted"/>
<dbReference type="RefSeq" id="WP_136643004.1">
    <property type="nucleotide sequence ID" value="NZ_QYRT01000033.1"/>
</dbReference>
<comment type="caution">
    <text evidence="1">The sequence shown here is derived from an EMBL/GenBank/DDBJ whole genome shotgun (WGS) entry which is preliminary data.</text>
</comment>
<dbReference type="Proteomes" id="UP000306192">
    <property type="component" value="Unassembled WGS sequence"/>
</dbReference>
<gene>
    <name evidence="1" type="ORF">D4765_14465</name>
</gene>
<dbReference type="OrthoDB" id="5121536at2"/>
<evidence type="ECO:0000313" key="1">
    <source>
        <dbReference type="EMBL" id="TIH33683.1"/>
    </source>
</evidence>
<sequence>MSKTVHILGEGGVIFAMALPLSEPIEDRLLRGYLKRVNADGTPYQESAIREKPTPYASKAEWVGWSVHASQQTDSPITPDDAEALTKTDLIELYGH</sequence>
<dbReference type="AlphaFoldDB" id="A0A4T2BPR1"/>
<keyword evidence="2" id="KW-1185">Reference proteome</keyword>
<dbReference type="EMBL" id="QYRT01000033">
    <property type="protein sequence ID" value="TIH33683.1"/>
    <property type="molecule type" value="Genomic_DNA"/>
</dbReference>